<organism evidence="3 4">
    <name type="scientific">Proteus terrae subsp. cibarius</name>
    <dbReference type="NCBI Taxonomy" id="626774"/>
    <lineage>
        <taxon>Bacteria</taxon>
        <taxon>Pseudomonadati</taxon>
        <taxon>Pseudomonadota</taxon>
        <taxon>Gammaproteobacteria</taxon>
        <taxon>Enterobacterales</taxon>
        <taxon>Morganellaceae</taxon>
        <taxon>Proteus</taxon>
    </lineage>
</organism>
<keyword evidence="1" id="KW-0812">Transmembrane</keyword>
<evidence type="ECO:0000256" key="1">
    <source>
        <dbReference type="SAM" id="Phobius"/>
    </source>
</evidence>
<name>A0ABX6JT46_9GAMM</name>
<dbReference type="InterPro" id="IPR007039">
    <property type="entry name" value="TrbC/VirB2"/>
</dbReference>
<accession>A0ABX6JT46</accession>
<feature type="transmembrane region" description="Helical" evidence="1">
    <location>
        <begin position="71"/>
        <end position="91"/>
    </location>
</feature>
<keyword evidence="2" id="KW-0732">Signal</keyword>
<reference evidence="3 4" key="1">
    <citation type="submission" date="2020-01" db="EMBL/GenBank/DDBJ databases">
        <title>The genomic epidemiology of tigecycline resistance gene tet(X) variants in a swine farm in China.</title>
        <authorList>
            <person name="Peng K."/>
            <person name="Li R."/>
        </authorList>
    </citation>
    <scope>NUCLEOTIDE SEQUENCE [LARGE SCALE GENOMIC DNA]</scope>
    <source>
        <strain evidence="3 4">ZF1</strain>
        <plasmid evidence="4">pzf1-cfr</plasmid>
    </source>
</reference>
<dbReference type="EMBL" id="CP047341">
    <property type="protein sequence ID" value="QIF92363.1"/>
    <property type="molecule type" value="Genomic_DNA"/>
</dbReference>
<evidence type="ECO:0000313" key="3">
    <source>
        <dbReference type="EMBL" id="QIF92363.1"/>
    </source>
</evidence>
<keyword evidence="4" id="KW-1185">Reference proteome</keyword>
<keyword evidence="3" id="KW-0614">Plasmid</keyword>
<feature type="transmembrane region" description="Helical" evidence="1">
    <location>
        <begin position="37"/>
        <end position="59"/>
    </location>
</feature>
<feature type="signal peptide" evidence="2">
    <location>
        <begin position="1"/>
        <end position="17"/>
    </location>
</feature>
<proteinExistence type="predicted"/>
<dbReference type="Pfam" id="PF04956">
    <property type="entry name" value="TrbC"/>
    <property type="match status" value="1"/>
</dbReference>
<sequence length="92" mass="9837">MFAFIFFVFAFANPALAAGGLGNLDKATDALQEIADWLYIFVGVGAVLYIIYLVGMALFEKKQWSDVGMGLGYCAIAGGIVMGADWAIGLFK</sequence>
<keyword evidence="1" id="KW-0472">Membrane</keyword>
<dbReference type="Proteomes" id="UP000501338">
    <property type="component" value="Plasmid pZF1-cfr"/>
</dbReference>
<evidence type="ECO:0000256" key="2">
    <source>
        <dbReference type="SAM" id="SignalP"/>
    </source>
</evidence>
<protein>
    <submittedName>
        <fullName evidence="3">Conjugal transfer protein</fullName>
    </submittedName>
</protein>
<feature type="chain" id="PRO_5046877204" evidence="2">
    <location>
        <begin position="18"/>
        <end position="92"/>
    </location>
</feature>
<keyword evidence="1" id="KW-1133">Transmembrane helix</keyword>
<evidence type="ECO:0000313" key="4">
    <source>
        <dbReference type="Proteomes" id="UP000501338"/>
    </source>
</evidence>
<geneLocation type="plasmid" evidence="4">
    <name>pzf1-cfr</name>
</geneLocation>
<gene>
    <name evidence="3" type="ORF">GTH23_20000</name>
</gene>